<proteinExistence type="predicted"/>
<feature type="transmembrane region" description="Helical" evidence="1">
    <location>
        <begin position="29"/>
        <end position="57"/>
    </location>
</feature>
<gene>
    <name evidence="2" type="ORF">ACFOY2_40820</name>
</gene>
<keyword evidence="3" id="KW-1185">Reference proteome</keyword>
<name>A0ABV8GL53_9ACTN</name>
<evidence type="ECO:0008006" key="4">
    <source>
        <dbReference type="Google" id="ProtNLM"/>
    </source>
</evidence>
<accession>A0ABV8GL53</accession>
<evidence type="ECO:0000313" key="3">
    <source>
        <dbReference type="Proteomes" id="UP001595851"/>
    </source>
</evidence>
<evidence type="ECO:0000313" key="2">
    <source>
        <dbReference type="EMBL" id="MFC4013630.1"/>
    </source>
</evidence>
<evidence type="ECO:0000256" key="1">
    <source>
        <dbReference type="SAM" id="Phobius"/>
    </source>
</evidence>
<keyword evidence="1" id="KW-1133">Transmembrane helix</keyword>
<reference evidence="3" key="1">
    <citation type="journal article" date="2019" name="Int. J. Syst. Evol. Microbiol.">
        <title>The Global Catalogue of Microorganisms (GCM) 10K type strain sequencing project: providing services to taxonomists for standard genome sequencing and annotation.</title>
        <authorList>
            <consortium name="The Broad Institute Genomics Platform"/>
            <consortium name="The Broad Institute Genome Sequencing Center for Infectious Disease"/>
            <person name="Wu L."/>
            <person name="Ma J."/>
        </authorList>
    </citation>
    <scope>NUCLEOTIDE SEQUENCE [LARGE SCALE GENOMIC DNA]</scope>
    <source>
        <strain evidence="3">TBRC 1276</strain>
    </source>
</reference>
<keyword evidence="1" id="KW-0812">Transmembrane</keyword>
<dbReference type="EMBL" id="JBHSBI010000029">
    <property type="protein sequence ID" value="MFC4013630.1"/>
    <property type="molecule type" value="Genomic_DNA"/>
</dbReference>
<feature type="transmembrane region" description="Helical" evidence="1">
    <location>
        <begin position="112"/>
        <end position="136"/>
    </location>
</feature>
<comment type="caution">
    <text evidence="2">The sequence shown here is derived from an EMBL/GenBank/DDBJ whole genome shotgun (WGS) entry which is preliminary data.</text>
</comment>
<feature type="transmembrane region" description="Helical" evidence="1">
    <location>
        <begin position="78"/>
        <end position="100"/>
    </location>
</feature>
<organism evidence="2 3">
    <name type="scientific">Nonomuraea purpurea</name>
    <dbReference type="NCBI Taxonomy" id="1849276"/>
    <lineage>
        <taxon>Bacteria</taxon>
        <taxon>Bacillati</taxon>
        <taxon>Actinomycetota</taxon>
        <taxon>Actinomycetes</taxon>
        <taxon>Streptosporangiales</taxon>
        <taxon>Streptosporangiaceae</taxon>
        <taxon>Nonomuraea</taxon>
    </lineage>
</organism>
<feature type="transmembrane region" description="Helical" evidence="1">
    <location>
        <begin position="157"/>
        <end position="179"/>
    </location>
</feature>
<protein>
    <recommendedName>
        <fullName evidence="4">DUF624 domain-containing protein</fullName>
    </recommendedName>
</protein>
<keyword evidence="1" id="KW-0472">Membrane</keyword>
<sequence>MSRVPTAPRRDRREPGEVFGPGFTLFADVLLVGVLTSAASLPVVTAPAAIAAAAATLRQSAVDGVPVRFGTYTGHLRARLSAGTLAAGLAVPLLVVVLLIDAALVRSGLPGANIVAPALALLALGAAVVGLRAAALEAPHQVSLREGLIRSVADPRGTLLLACAVLLAGLLAWSIPLLIPLLPGPPAFAAIAVDLRFTAGRQPD</sequence>
<dbReference type="Proteomes" id="UP001595851">
    <property type="component" value="Unassembled WGS sequence"/>
</dbReference>
<dbReference type="RefSeq" id="WP_379533488.1">
    <property type="nucleotide sequence ID" value="NZ_JBHSBI010000029.1"/>
</dbReference>